<keyword evidence="3" id="KW-1185">Reference proteome</keyword>
<evidence type="ECO:0000256" key="1">
    <source>
        <dbReference type="SAM" id="Phobius"/>
    </source>
</evidence>
<sequence>MNEISVIIDVFPNATVLLAIFHLLKYLRTVIRETRFGRYAGSEYHSMRYLFANLVDASTEMEYQQNMSVLKKFACGHDNKLIMELLSQQLGRFEGDTALSKQY</sequence>
<keyword evidence="1" id="KW-0812">Transmembrane</keyword>
<dbReference type="Proteomes" id="UP000198211">
    <property type="component" value="Unassembled WGS sequence"/>
</dbReference>
<feature type="transmembrane region" description="Helical" evidence="1">
    <location>
        <begin position="6"/>
        <end position="27"/>
    </location>
</feature>
<comment type="caution">
    <text evidence="2">The sequence shown here is derived from an EMBL/GenBank/DDBJ whole genome shotgun (WGS) entry which is preliminary data.</text>
</comment>
<organism evidence="2 3">
    <name type="scientific">Phytophthora megakarya</name>
    <dbReference type="NCBI Taxonomy" id="4795"/>
    <lineage>
        <taxon>Eukaryota</taxon>
        <taxon>Sar</taxon>
        <taxon>Stramenopiles</taxon>
        <taxon>Oomycota</taxon>
        <taxon>Peronosporomycetes</taxon>
        <taxon>Peronosporales</taxon>
        <taxon>Peronosporaceae</taxon>
        <taxon>Phytophthora</taxon>
    </lineage>
</organism>
<name>A0A225VB06_9STRA</name>
<protein>
    <submittedName>
        <fullName evidence="2">SUMO protease</fullName>
    </submittedName>
</protein>
<proteinExistence type="predicted"/>
<dbReference type="AlphaFoldDB" id="A0A225VB06"/>
<keyword evidence="2" id="KW-0645">Protease</keyword>
<reference evidence="3" key="1">
    <citation type="submission" date="2017-03" db="EMBL/GenBank/DDBJ databases">
        <title>Phytopthora megakarya and P. palmivora, two closely related causual agents of cacao black pod achieved similar genome size and gene model numbers by different mechanisms.</title>
        <authorList>
            <person name="Ali S."/>
            <person name="Shao J."/>
            <person name="Larry D.J."/>
            <person name="Kronmiller B."/>
            <person name="Shen D."/>
            <person name="Strem M.D."/>
            <person name="Melnick R.L."/>
            <person name="Guiltinan M.J."/>
            <person name="Tyler B.M."/>
            <person name="Meinhardt L.W."/>
            <person name="Bailey B.A."/>
        </authorList>
    </citation>
    <scope>NUCLEOTIDE SEQUENCE [LARGE SCALE GENOMIC DNA]</scope>
    <source>
        <strain evidence="3">zdho120</strain>
    </source>
</reference>
<dbReference type="GO" id="GO:0008233">
    <property type="term" value="F:peptidase activity"/>
    <property type="evidence" value="ECO:0007669"/>
    <property type="project" value="UniProtKB-KW"/>
</dbReference>
<keyword evidence="2" id="KW-0378">Hydrolase</keyword>
<dbReference type="GO" id="GO:0006508">
    <property type="term" value="P:proteolysis"/>
    <property type="evidence" value="ECO:0007669"/>
    <property type="project" value="UniProtKB-KW"/>
</dbReference>
<keyword evidence="1" id="KW-0472">Membrane</keyword>
<evidence type="ECO:0000313" key="3">
    <source>
        <dbReference type="Proteomes" id="UP000198211"/>
    </source>
</evidence>
<dbReference type="OrthoDB" id="92090at2759"/>
<dbReference type="EMBL" id="NBNE01005883">
    <property type="protein sequence ID" value="OWZ02876.1"/>
    <property type="molecule type" value="Genomic_DNA"/>
</dbReference>
<accession>A0A225VB06</accession>
<evidence type="ECO:0000313" key="2">
    <source>
        <dbReference type="EMBL" id="OWZ02876.1"/>
    </source>
</evidence>
<gene>
    <name evidence="2" type="ORF">PHMEG_00025489</name>
</gene>
<keyword evidence="1" id="KW-1133">Transmembrane helix</keyword>